<dbReference type="Gene3D" id="3.30.300.30">
    <property type="match status" value="1"/>
</dbReference>
<dbReference type="SUPFAM" id="SSF56801">
    <property type="entry name" value="Acetyl-CoA synthetase-like"/>
    <property type="match status" value="1"/>
</dbReference>
<organism evidence="3 4">
    <name type="scientific">Oceanicoccus sagamiensis</name>
    <dbReference type="NCBI Taxonomy" id="716816"/>
    <lineage>
        <taxon>Bacteria</taxon>
        <taxon>Pseudomonadati</taxon>
        <taxon>Pseudomonadota</taxon>
        <taxon>Gammaproteobacteria</taxon>
        <taxon>Cellvibrionales</taxon>
        <taxon>Spongiibacteraceae</taxon>
        <taxon>Oceanicoccus</taxon>
    </lineage>
</organism>
<dbReference type="Proteomes" id="UP000193450">
    <property type="component" value="Chromosome"/>
</dbReference>
<dbReference type="AlphaFoldDB" id="A0A1X9NB43"/>
<dbReference type="Gene3D" id="3.40.50.12780">
    <property type="entry name" value="N-terminal domain of ligase-like"/>
    <property type="match status" value="1"/>
</dbReference>
<dbReference type="RefSeq" id="WP_085759443.1">
    <property type="nucleotide sequence ID" value="NZ_CP019343.1"/>
</dbReference>
<reference evidence="3 4" key="1">
    <citation type="submission" date="2016-11" db="EMBL/GenBank/DDBJ databases">
        <title>Trade-off between light-utilization and light-protection in marine flavobacteria.</title>
        <authorList>
            <person name="Kumagai Y."/>
        </authorList>
    </citation>
    <scope>NUCLEOTIDE SEQUENCE [LARGE SCALE GENOMIC DNA]</scope>
    <source>
        <strain evidence="3 4">NBRC 107125</strain>
    </source>
</reference>
<gene>
    <name evidence="3" type="ORF">BST96_14795</name>
</gene>
<dbReference type="KEGG" id="osg:BST96_14795"/>
<evidence type="ECO:0000259" key="2">
    <source>
        <dbReference type="Pfam" id="PF13193"/>
    </source>
</evidence>
<proteinExistence type="predicted"/>
<keyword evidence="4" id="KW-1185">Reference proteome</keyword>
<dbReference type="PANTHER" id="PTHR43767:SF1">
    <property type="entry name" value="NONRIBOSOMAL PEPTIDE SYNTHASE PES1 (EUROFUNG)-RELATED"/>
    <property type="match status" value="1"/>
</dbReference>
<sequence>MTLKNTLDNIQQAIAGLTAPGGDFEIIQADVLGQSLPVYKPAPGSLRDIYMACLQHNQKTFLVYHQQRLSFMDTYQQTAKFAYILTQQFDVKKGDRVAIAMRNNPEWIVAFMAATSLGAVAVPMNGWWTTEELEYGLQDCGAKVVVVDNQRMQRIEPFYQAMDIRAVVISSAANSQPSTDTQFNYSELMSACADQQMPTVEISTDDDATILYTSGSSGKPKGVVATHRSIINTLVSWLLLAVGSEVAGAKPDNMPEADDLVALLTVPLFHVTGCHSLFLLSLIIGRKVVMMHKWDPQEALKLIEQEKVTYVNGVPTMSQELLDAAENTDRDISSLVELASGGAARPPEHVRRISETFKMNPVNGYGLTETNAMGAVNAGITYIECPDSVGMPSPAVTEIRIVDEQGNSLPAGERGEICIKSPANARGYWNNPTATADAFKDGWFHTGDVGYLDDLNMLFIVDRIKDIIIRGGENISCNEVEAAIYAYEGVAEVAVFAVPDERLGEVVGAKLFMKANASITEQQLVEFLQDHIAAYKIPSHLIISEEPLPRTATDKIFKREIKEQYLAAMQASV</sequence>
<name>A0A1X9NB43_9GAMM</name>
<evidence type="ECO:0000313" key="4">
    <source>
        <dbReference type="Proteomes" id="UP000193450"/>
    </source>
</evidence>
<dbReference type="Pfam" id="PF00501">
    <property type="entry name" value="AMP-binding"/>
    <property type="match status" value="1"/>
</dbReference>
<dbReference type="EMBL" id="CP019343">
    <property type="protein sequence ID" value="ARN75270.1"/>
    <property type="molecule type" value="Genomic_DNA"/>
</dbReference>
<dbReference type="Pfam" id="PF13193">
    <property type="entry name" value="AMP-binding_C"/>
    <property type="match status" value="1"/>
</dbReference>
<dbReference type="PANTHER" id="PTHR43767">
    <property type="entry name" value="LONG-CHAIN-FATTY-ACID--COA LIGASE"/>
    <property type="match status" value="1"/>
</dbReference>
<accession>A0A1X9NB43</accession>
<dbReference type="STRING" id="716816.BST96_14795"/>
<dbReference type="InterPro" id="IPR025110">
    <property type="entry name" value="AMP-bd_C"/>
</dbReference>
<evidence type="ECO:0000259" key="1">
    <source>
        <dbReference type="Pfam" id="PF00501"/>
    </source>
</evidence>
<dbReference type="PROSITE" id="PS00455">
    <property type="entry name" value="AMP_BINDING"/>
    <property type="match status" value="1"/>
</dbReference>
<evidence type="ECO:0000313" key="3">
    <source>
        <dbReference type="EMBL" id="ARN75270.1"/>
    </source>
</evidence>
<dbReference type="InterPro" id="IPR042099">
    <property type="entry name" value="ANL_N_sf"/>
</dbReference>
<dbReference type="InterPro" id="IPR000873">
    <property type="entry name" value="AMP-dep_synth/lig_dom"/>
</dbReference>
<dbReference type="InterPro" id="IPR045851">
    <property type="entry name" value="AMP-bd_C_sf"/>
</dbReference>
<keyword evidence="3" id="KW-0436">Ligase</keyword>
<dbReference type="InterPro" id="IPR020845">
    <property type="entry name" value="AMP-binding_CS"/>
</dbReference>
<protein>
    <submittedName>
        <fullName evidence="3">Long-chain fatty acid--CoA ligase</fullName>
    </submittedName>
</protein>
<feature type="domain" description="AMP-dependent synthetase/ligase" evidence="1">
    <location>
        <begin position="54"/>
        <end position="429"/>
    </location>
</feature>
<dbReference type="OrthoDB" id="9803968at2"/>
<dbReference type="InterPro" id="IPR050237">
    <property type="entry name" value="ATP-dep_AMP-bd_enzyme"/>
</dbReference>
<feature type="domain" description="AMP-binding enzyme C-terminal" evidence="2">
    <location>
        <begin position="479"/>
        <end position="555"/>
    </location>
</feature>
<dbReference type="GO" id="GO:0016878">
    <property type="term" value="F:acid-thiol ligase activity"/>
    <property type="evidence" value="ECO:0007669"/>
    <property type="project" value="UniProtKB-ARBA"/>
</dbReference>